<dbReference type="AlphaFoldDB" id="A0A1I8H4J8"/>
<sequence>MLCVKSSYSFCCDTDLCNSVGRMSGPPLSGLLTAAGLLAGCLLSLSNL</sequence>
<organism evidence="1 2">
    <name type="scientific">Macrostomum lignano</name>
    <dbReference type="NCBI Taxonomy" id="282301"/>
    <lineage>
        <taxon>Eukaryota</taxon>
        <taxon>Metazoa</taxon>
        <taxon>Spiralia</taxon>
        <taxon>Lophotrochozoa</taxon>
        <taxon>Platyhelminthes</taxon>
        <taxon>Rhabditophora</taxon>
        <taxon>Macrostomorpha</taxon>
        <taxon>Macrostomida</taxon>
        <taxon>Macrostomidae</taxon>
        <taxon>Macrostomum</taxon>
    </lineage>
</organism>
<evidence type="ECO:0000313" key="2">
    <source>
        <dbReference type="WBParaSite" id="maker-uti_cns_0004222-snap-gene-0.14-mRNA-1"/>
    </source>
</evidence>
<reference evidence="2" key="1">
    <citation type="submission" date="2016-11" db="UniProtKB">
        <authorList>
            <consortium name="WormBaseParasite"/>
        </authorList>
    </citation>
    <scope>IDENTIFICATION</scope>
</reference>
<name>A0A1I8H4J8_9PLAT</name>
<proteinExistence type="predicted"/>
<evidence type="ECO:0000313" key="1">
    <source>
        <dbReference type="Proteomes" id="UP000095280"/>
    </source>
</evidence>
<dbReference type="WBParaSite" id="maker-uti_cns_0004222-snap-gene-0.14-mRNA-1">
    <property type="protein sequence ID" value="maker-uti_cns_0004222-snap-gene-0.14-mRNA-1"/>
    <property type="gene ID" value="maker-uti_cns_0004222-snap-gene-0.14"/>
</dbReference>
<protein>
    <submittedName>
        <fullName evidence="2">UPAR/Ly6 domain-containing protein</fullName>
    </submittedName>
</protein>
<dbReference type="Proteomes" id="UP000095280">
    <property type="component" value="Unplaced"/>
</dbReference>
<accession>A0A1I8H4J8</accession>
<keyword evidence="1" id="KW-1185">Reference proteome</keyword>